<evidence type="ECO:0008006" key="5">
    <source>
        <dbReference type="Google" id="ProtNLM"/>
    </source>
</evidence>
<feature type="compositionally biased region" description="Acidic residues" evidence="1">
    <location>
        <begin position="224"/>
        <end position="240"/>
    </location>
</feature>
<comment type="caution">
    <text evidence="3">The sequence shown here is derived from an EMBL/GenBank/DDBJ whole genome shotgun (WGS) entry which is preliminary data.</text>
</comment>
<feature type="chain" id="PRO_5045476477" description="Cell wall protein PhiA" evidence="2">
    <location>
        <begin position="20"/>
        <end position="240"/>
    </location>
</feature>
<feature type="region of interest" description="Disordered" evidence="1">
    <location>
        <begin position="194"/>
        <end position="240"/>
    </location>
</feature>
<organism evidence="3 4">
    <name type="scientific">Neonectria punicea</name>
    <dbReference type="NCBI Taxonomy" id="979145"/>
    <lineage>
        <taxon>Eukaryota</taxon>
        <taxon>Fungi</taxon>
        <taxon>Dikarya</taxon>
        <taxon>Ascomycota</taxon>
        <taxon>Pezizomycotina</taxon>
        <taxon>Sordariomycetes</taxon>
        <taxon>Hypocreomycetidae</taxon>
        <taxon>Hypocreales</taxon>
        <taxon>Nectriaceae</taxon>
        <taxon>Neonectria</taxon>
    </lineage>
</organism>
<evidence type="ECO:0000256" key="1">
    <source>
        <dbReference type="SAM" id="MobiDB-lite"/>
    </source>
</evidence>
<feature type="region of interest" description="Disordered" evidence="1">
    <location>
        <begin position="110"/>
        <end position="140"/>
    </location>
</feature>
<feature type="compositionally biased region" description="Basic residues" evidence="1">
    <location>
        <begin position="194"/>
        <end position="203"/>
    </location>
</feature>
<evidence type="ECO:0000313" key="3">
    <source>
        <dbReference type="EMBL" id="KAK7425115.1"/>
    </source>
</evidence>
<dbReference type="Proteomes" id="UP001498476">
    <property type="component" value="Unassembled WGS sequence"/>
</dbReference>
<proteinExistence type="predicted"/>
<protein>
    <recommendedName>
        <fullName evidence="5">Cell wall protein PhiA</fullName>
    </recommendedName>
</protein>
<reference evidence="3 4" key="1">
    <citation type="journal article" date="2025" name="Microbiol. Resour. Announc.">
        <title>Draft genome sequences for Neonectria magnoliae and Neonectria punicea, canker pathogens of Liriodendron tulipifera and Acer saccharum in West Virginia.</title>
        <authorList>
            <person name="Petronek H.M."/>
            <person name="Kasson M.T."/>
            <person name="Metheny A.M."/>
            <person name="Stauder C.M."/>
            <person name="Lovett B."/>
            <person name="Lynch S.C."/>
            <person name="Garnas J.R."/>
            <person name="Kasson L.R."/>
            <person name="Stajich J.E."/>
        </authorList>
    </citation>
    <scope>NUCLEOTIDE SEQUENCE [LARGE SCALE GENOMIC DNA]</scope>
    <source>
        <strain evidence="3 4">NRRL 64653</strain>
    </source>
</reference>
<evidence type="ECO:0000313" key="4">
    <source>
        <dbReference type="Proteomes" id="UP001498476"/>
    </source>
</evidence>
<feature type="compositionally biased region" description="Basic and acidic residues" evidence="1">
    <location>
        <begin position="115"/>
        <end position="138"/>
    </location>
</feature>
<accession>A0ABR1HV61</accession>
<gene>
    <name evidence="3" type="ORF">QQX98_000029</name>
</gene>
<keyword evidence="4" id="KW-1185">Reference proteome</keyword>
<feature type="signal peptide" evidence="2">
    <location>
        <begin position="1"/>
        <end position="19"/>
    </location>
</feature>
<dbReference type="EMBL" id="JAZAVJ010000001">
    <property type="protein sequence ID" value="KAK7425115.1"/>
    <property type="molecule type" value="Genomic_DNA"/>
</dbReference>
<keyword evidence="2" id="KW-0732">Signal</keyword>
<sequence length="240" mass="25273">MLIKKPLLIPLIAAGLASADSARKSITFELLSLSPGNDIHFSGFQAATSSIVLKPAVCPADPDNLATFSFVDGDLFLYETPKILKQLSVDSSKAGQGKLKYTASSQTSLGLSGRKASDRKGSDRKGSDHKASDRKPWKIDSSGNLTYKGAGFIACPSSTGDGSWTVWIDVGISQPGNGEGCVELTARTILKLASKRPSTKTTKKATTTTAKRTSSVPPPTSTSPDDDDDDDDDNDDDDSA</sequence>
<feature type="compositionally biased region" description="Low complexity" evidence="1">
    <location>
        <begin position="204"/>
        <end position="215"/>
    </location>
</feature>
<evidence type="ECO:0000256" key="2">
    <source>
        <dbReference type="SAM" id="SignalP"/>
    </source>
</evidence>
<name>A0ABR1HV61_9HYPO</name>